<organism evidence="1 2">
    <name type="scientific">Methylobacterium goesingense</name>
    <dbReference type="NCBI Taxonomy" id="243690"/>
    <lineage>
        <taxon>Bacteria</taxon>
        <taxon>Pseudomonadati</taxon>
        <taxon>Pseudomonadota</taxon>
        <taxon>Alphaproteobacteria</taxon>
        <taxon>Hyphomicrobiales</taxon>
        <taxon>Methylobacteriaceae</taxon>
        <taxon>Methylobacterium</taxon>
    </lineage>
</organism>
<name>A0ABV2LBC8_9HYPH</name>
<keyword evidence="2" id="KW-1185">Reference proteome</keyword>
<dbReference type="Proteomes" id="UP001549145">
    <property type="component" value="Unassembled WGS sequence"/>
</dbReference>
<comment type="caution">
    <text evidence="1">The sequence shown here is derived from an EMBL/GenBank/DDBJ whole genome shotgun (WGS) entry which is preliminary data.</text>
</comment>
<evidence type="ECO:0000313" key="1">
    <source>
        <dbReference type="EMBL" id="MET3694050.1"/>
    </source>
</evidence>
<gene>
    <name evidence="1" type="ORF">ABID43_003605</name>
</gene>
<sequence length="91" mass="10660">MTTESNKQKRYDRPVLFRTAWEYARYVESLVQVPASKLFPHAIRVVWKLEKGKEELALATSQLSLEQAQQYAAYSKKRLFEAVAHFNKNRA</sequence>
<dbReference type="RefSeq" id="WP_056096921.1">
    <property type="nucleotide sequence ID" value="NZ_BPQL01000070.1"/>
</dbReference>
<evidence type="ECO:0000313" key="2">
    <source>
        <dbReference type="Proteomes" id="UP001549145"/>
    </source>
</evidence>
<accession>A0ABV2LBC8</accession>
<proteinExistence type="predicted"/>
<reference evidence="1 2" key="1">
    <citation type="submission" date="2024-06" db="EMBL/GenBank/DDBJ databases">
        <title>Genomic Encyclopedia of Type Strains, Phase IV (KMG-IV): sequencing the most valuable type-strain genomes for metagenomic binning, comparative biology and taxonomic classification.</title>
        <authorList>
            <person name="Goeker M."/>
        </authorList>
    </citation>
    <scope>NUCLEOTIDE SEQUENCE [LARGE SCALE GENOMIC DNA]</scope>
    <source>
        <strain evidence="1 2">DSM 21331</strain>
    </source>
</reference>
<dbReference type="EMBL" id="JBEPMM010000011">
    <property type="protein sequence ID" value="MET3694050.1"/>
    <property type="molecule type" value="Genomic_DNA"/>
</dbReference>
<protein>
    <submittedName>
        <fullName evidence="1">Uncharacterized protein</fullName>
    </submittedName>
</protein>